<dbReference type="AlphaFoldDB" id="A0A4V2F4C4"/>
<proteinExistence type="predicted"/>
<protein>
    <recommendedName>
        <fullName evidence="4">Big-1 domain-containing protein</fullName>
    </recommendedName>
</protein>
<dbReference type="EMBL" id="SGXD01000003">
    <property type="protein sequence ID" value="RZS87117.1"/>
    <property type="molecule type" value="Genomic_DNA"/>
</dbReference>
<organism evidence="2 3">
    <name type="scientific">Motilibacter rhizosphaerae</name>
    <dbReference type="NCBI Taxonomy" id="598652"/>
    <lineage>
        <taxon>Bacteria</taxon>
        <taxon>Bacillati</taxon>
        <taxon>Actinomycetota</taxon>
        <taxon>Actinomycetes</taxon>
        <taxon>Motilibacterales</taxon>
        <taxon>Motilibacteraceae</taxon>
        <taxon>Motilibacter</taxon>
    </lineage>
</organism>
<evidence type="ECO:0000313" key="2">
    <source>
        <dbReference type="EMBL" id="RZS87117.1"/>
    </source>
</evidence>
<evidence type="ECO:0000256" key="1">
    <source>
        <dbReference type="SAM" id="SignalP"/>
    </source>
</evidence>
<sequence>MPSSRRWLGAALVAALPVLALSGPASPASAGTPGTWTNVSGLSGATTNPNISISDPPVIARVGSGLLALWRQNVDGSAEVYRSASLSAAGKVTSPAGDALAGWGGLIGQPVVLALGGQTALAFSGLPPVDGSANAAWSSGRGFLATSSDGGRTFTPQPGALTSSTSTYAGYGFDAIPYAGSVLTVTSGSGLGLGEYYQTALQPGPAESAIEVPQDPQITIPGGDGCCSYDSAVAQDTVNGSVWTAFYANASASSQQGVFYAPLLPTAGTPKQAPGTLVKGESSSLSPDRRVGLAARVGGGVYLAYTTGYPTAHAILVRNVETGKSLRIRAEDAGQVGISSTPDGRLWVSWTEGNVAYAARSNPSATAFGATVKIGAPPSTDTLWRLTSVAGVDGRLDVLATASTHTKAGDSPNNVWHTQVYPALTATVVSDSAKAGKGGSVSVLVTDAGTPVSGAKVRLSDGVTATTGSKGTVSLSVPKSAKKGSLGVTATKAHYGRGVTKAKVS</sequence>
<comment type="caution">
    <text evidence="2">The sequence shown here is derived from an EMBL/GenBank/DDBJ whole genome shotgun (WGS) entry which is preliminary data.</text>
</comment>
<name>A0A4V2F4C4_9ACTN</name>
<accession>A0A4V2F4C4</accession>
<feature type="chain" id="PRO_5020695427" description="Big-1 domain-containing protein" evidence="1">
    <location>
        <begin position="31"/>
        <end position="505"/>
    </location>
</feature>
<evidence type="ECO:0008006" key="4">
    <source>
        <dbReference type="Google" id="ProtNLM"/>
    </source>
</evidence>
<dbReference type="OrthoDB" id="3772855at2"/>
<dbReference type="RefSeq" id="WP_130493292.1">
    <property type="nucleotide sequence ID" value="NZ_SGXD01000003.1"/>
</dbReference>
<gene>
    <name evidence="2" type="ORF">EV189_2539</name>
</gene>
<reference evidence="2 3" key="1">
    <citation type="submission" date="2019-02" db="EMBL/GenBank/DDBJ databases">
        <title>Genomic Encyclopedia of Type Strains, Phase IV (KMG-IV): sequencing the most valuable type-strain genomes for metagenomic binning, comparative biology and taxonomic classification.</title>
        <authorList>
            <person name="Goeker M."/>
        </authorList>
    </citation>
    <scope>NUCLEOTIDE SEQUENCE [LARGE SCALE GENOMIC DNA]</scope>
    <source>
        <strain evidence="2 3">DSM 45622</strain>
    </source>
</reference>
<evidence type="ECO:0000313" key="3">
    <source>
        <dbReference type="Proteomes" id="UP000293638"/>
    </source>
</evidence>
<keyword evidence="3" id="KW-1185">Reference proteome</keyword>
<keyword evidence="1" id="KW-0732">Signal</keyword>
<dbReference type="Proteomes" id="UP000293638">
    <property type="component" value="Unassembled WGS sequence"/>
</dbReference>
<feature type="signal peptide" evidence="1">
    <location>
        <begin position="1"/>
        <end position="30"/>
    </location>
</feature>